<protein>
    <submittedName>
        <fullName evidence="7">Component of cytosolic 80S ribosome and 60S large subunit</fullName>
    </submittedName>
</protein>
<evidence type="ECO:0000313" key="7">
    <source>
        <dbReference type="EMBL" id="KAF5836155.1"/>
    </source>
</evidence>
<evidence type="ECO:0000256" key="3">
    <source>
        <dbReference type="ARBA" id="ARBA00023274"/>
    </source>
</evidence>
<dbReference type="InterPro" id="IPR030878">
    <property type="entry name" value="Ribosomal_uL15"/>
</dbReference>
<dbReference type="PANTHER" id="PTHR11721:SF3">
    <property type="entry name" value="LARGE RIBOSOMAL SUBUNIT PROTEIN UL15"/>
    <property type="match status" value="1"/>
</dbReference>
<organism evidence="7 8">
    <name type="scientific">Dunaliella salina</name>
    <name type="common">Green alga</name>
    <name type="synonym">Protococcus salinus</name>
    <dbReference type="NCBI Taxonomy" id="3046"/>
    <lineage>
        <taxon>Eukaryota</taxon>
        <taxon>Viridiplantae</taxon>
        <taxon>Chlorophyta</taxon>
        <taxon>core chlorophytes</taxon>
        <taxon>Chlorophyceae</taxon>
        <taxon>CS clade</taxon>
        <taxon>Chlamydomonadales</taxon>
        <taxon>Dunaliellaceae</taxon>
        <taxon>Dunaliella</taxon>
    </lineage>
</organism>
<reference evidence="7" key="1">
    <citation type="submission" date="2017-08" db="EMBL/GenBank/DDBJ databases">
        <authorList>
            <person name="Polle J.E."/>
            <person name="Barry K."/>
            <person name="Cushman J."/>
            <person name="Schmutz J."/>
            <person name="Tran D."/>
            <person name="Hathwaick L.T."/>
            <person name="Yim W.C."/>
            <person name="Jenkins J."/>
            <person name="Mckie-Krisberg Z.M."/>
            <person name="Prochnik S."/>
            <person name="Lindquist E."/>
            <person name="Dockter R.B."/>
            <person name="Adam C."/>
            <person name="Molina H."/>
            <person name="Bunkerborg J."/>
            <person name="Jin E."/>
            <person name="Buchheim M."/>
            <person name="Magnuson J."/>
        </authorList>
    </citation>
    <scope>NUCLEOTIDE SEQUENCE</scope>
    <source>
        <strain evidence="7">CCAP 19/18</strain>
    </source>
</reference>
<feature type="region of interest" description="Disordered" evidence="5">
    <location>
        <begin position="1"/>
        <end position="37"/>
    </location>
</feature>
<dbReference type="PROSITE" id="PS00475">
    <property type="entry name" value="RIBOSOMAL_L15"/>
    <property type="match status" value="1"/>
</dbReference>
<accession>A0ABQ7GNG7</accession>
<name>A0ABQ7GNG7_DUNSA</name>
<feature type="compositionally biased region" description="Basic residues" evidence="5">
    <location>
        <begin position="21"/>
        <end position="31"/>
    </location>
</feature>
<evidence type="ECO:0000259" key="6">
    <source>
        <dbReference type="Pfam" id="PF00828"/>
    </source>
</evidence>
<dbReference type="EMBL" id="MU069673">
    <property type="protein sequence ID" value="KAF5836155.1"/>
    <property type="molecule type" value="Genomic_DNA"/>
</dbReference>
<proteinExistence type="inferred from homology"/>
<comment type="caution">
    <text evidence="7">The sequence shown here is derived from an EMBL/GenBank/DDBJ whole genome shotgun (WGS) entry which is preliminary data.</text>
</comment>
<sequence length="147" mass="16581">MTTRYKKNRGLRGHVSAGHGRIGKHRKHPHGRGNAGGQHHMRIYFDKYHPGYFGKVGMRYFHINKNKYHNPIVNLDKLWSLVGEEVRQNAPKDPSTAPVIDVTQHGIFKVLGKGQLPQQPVVVKAKFFTARAERKIKEVGGACILVA</sequence>
<gene>
    <name evidence="7" type="ORF">DUNSADRAFT_6358</name>
</gene>
<dbReference type="Pfam" id="PF00828">
    <property type="entry name" value="Ribosomal_L27A"/>
    <property type="match status" value="1"/>
</dbReference>
<dbReference type="Proteomes" id="UP000815325">
    <property type="component" value="Unassembled WGS sequence"/>
</dbReference>
<dbReference type="HAMAP" id="MF_01341">
    <property type="entry name" value="Ribosomal_uL15"/>
    <property type="match status" value="1"/>
</dbReference>
<dbReference type="InterPro" id="IPR036227">
    <property type="entry name" value="Ribosomal_uL15/eL18_sf"/>
</dbReference>
<evidence type="ECO:0000256" key="4">
    <source>
        <dbReference type="RuleBase" id="RU003888"/>
    </source>
</evidence>
<evidence type="ECO:0000256" key="5">
    <source>
        <dbReference type="SAM" id="MobiDB-lite"/>
    </source>
</evidence>
<comment type="similarity">
    <text evidence="1 4">Belongs to the universal ribosomal protein uL15 family.</text>
</comment>
<evidence type="ECO:0000256" key="2">
    <source>
        <dbReference type="ARBA" id="ARBA00022980"/>
    </source>
</evidence>
<dbReference type="Gene3D" id="3.100.10.10">
    <property type="match status" value="1"/>
</dbReference>
<keyword evidence="8" id="KW-1185">Reference proteome</keyword>
<evidence type="ECO:0000313" key="8">
    <source>
        <dbReference type="Proteomes" id="UP000815325"/>
    </source>
</evidence>
<dbReference type="InterPro" id="IPR021131">
    <property type="entry name" value="Ribosomal_uL15/eL18"/>
</dbReference>
<evidence type="ECO:0000256" key="1">
    <source>
        <dbReference type="ARBA" id="ARBA00007320"/>
    </source>
</evidence>
<dbReference type="SUPFAM" id="SSF52080">
    <property type="entry name" value="Ribosomal proteins L15p and L18e"/>
    <property type="match status" value="1"/>
</dbReference>
<feature type="domain" description="Large ribosomal subunit protein uL15/eL18" evidence="6">
    <location>
        <begin position="72"/>
        <end position="143"/>
    </location>
</feature>
<feature type="compositionally biased region" description="Basic residues" evidence="5">
    <location>
        <begin position="1"/>
        <end position="12"/>
    </location>
</feature>
<dbReference type="PANTHER" id="PTHR11721">
    <property type="entry name" value="60S RIBOSOMAL PROTEIN L27A"/>
    <property type="match status" value="1"/>
</dbReference>
<dbReference type="InterPro" id="IPR001196">
    <property type="entry name" value="Ribosomal_uL15_CS"/>
</dbReference>
<keyword evidence="2 4" id="KW-0689">Ribosomal protein</keyword>
<keyword evidence="3 4" id="KW-0687">Ribonucleoprotein</keyword>